<comment type="caution">
    <text evidence="1">The sequence shown here is derived from an EMBL/GenBank/DDBJ whole genome shotgun (WGS) entry which is preliminary data.</text>
</comment>
<accession>A0AAX6I2T1</accession>
<dbReference type="AlphaFoldDB" id="A0AAX6I2T1"/>
<keyword evidence="2" id="KW-1185">Reference proteome</keyword>
<name>A0AAX6I2T1_IRIPA</name>
<keyword evidence="1" id="KW-0808">Transferase</keyword>
<organism evidence="1 2">
    <name type="scientific">Iris pallida</name>
    <name type="common">Sweet iris</name>
    <dbReference type="NCBI Taxonomy" id="29817"/>
    <lineage>
        <taxon>Eukaryota</taxon>
        <taxon>Viridiplantae</taxon>
        <taxon>Streptophyta</taxon>
        <taxon>Embryophyta</taxon>
        <taxon>Tracheophyta</taxon>
        <taxon>Spermatophyta</taxon>
        <taxon>Magnoliopsida</taxon>
        <taxon>Liliopsida</taxon>
        <taxon>Asparagales</taxon>
        <taxon>Iridaceae</taxon>
        <taxon>Iridoideae</taxon>
        <taxon>Irideae</taxon>
        <taxon>Iris</taxon>
    </lineage>
</organism>
<dbReference type="GO" id="GO:0016301">
    <property type="term" value="F:kinase activity"/>
    <property type="evidence" value="ECO:0007669"/>
    <property type="project" value="UniProtKB-KW"/>
</dbReference>
<keyword evidence="1" id="KW-0418">Kinase</keyword>
<dbReference type="EMBL" id="JANAVB010005596">
    <property type="protein sequence ID" value="KAJ6847323.1"/>
    <property type="molecule type" value="Genomic_DNA"/>
</dbReference>
<reference evidence="1" key="2">
    <citation type="submission" date="2023-04" db="EMBL/GenBank/DDBJ databases">
        <authorList>
            <person name="Bruccoleri R.E."/>
            <person name="Oakeley E.J."/>
            <person name="Faust A.-M."/>
            <person name="Dessus-Babus S."/>
            <person name="Altorfer M."/>
            <person name="Burckhardt D."/>
            <person name="Oertli M."/>
            <person name="Naumann U."/>
            <person name="Petersen F."/>
            <person name="Wong J."/>
        </authorList>
    </citation>
    <scope>NUCLEOTIDE SEQUENCE</scope>
    <source>
        <strain evidence="1">GSM-AAB239-AS_SAM_17_03QT</strain>
        <tissue evidence="1">Leaf</tissue>
    </source>
</reference>
<evidence type="ECO:0000313" key="2">
    <source>
        <dbReference type="Proteomes" id="UP001140949"/>
    </source>
</evidence>
<evidence type="ECO:0000313" key="1">
    <source>
        <dbReference type="EMBL" id="KAJ6847323.1"/>
    </source>
</evidence>
<reference evidence="1" key="1">
    <citation type="journal article" date="2023" name="GigaByte">
        <title>Genome assembly of the bearded iris, Iris pallida Lam.</title>
        <authorList>
            <person name="Bruccoleri R.E."/>
            <person name="Oakeley E.J."/>
            <person name="Faust A.M.E."/>
            <person name="Altorfer M."/>
            <person name="Dessus-Babus S."/>
            <person name="Burckhardt D."/>
            <person name="Oertli M."/>
            <person name="Naumann U."/>
            <person name="Petersen F."/>
            <person name="Wong J."/>
        </authorList>
    </citation>
    <scope>NUCLEOTIDE SEQUENCE</scope>
    <source>
        <strain evidence="1">GSM-AAB239-AS_SAM_17_03QT</strain>
    </source>
</reference>
<gene>
    <name evidence="1" type="ORF">M6B38_281785</name>
</gene>
<proteinExistence type="predicted"/>
<sequence>MVVSWWSVVESAVLLVGENGGSGVDLGRWRGVGVRWSWDGDGDCCGGEEVARWSLVVR</sequence>
<keyword evidence="1" id="KW-0675">Receptor</keyword>
<dbReference type="Proteomes" id="UP001140949">
    <property type="component" value="Unassembled WGS sequence"/>
</dbReference>
<protein>
    <submittedName>
        <fullName evidence="1">Proline-rich receptor-like protein kinase PERK2</fullName>
    </submittedName>
</protein>